<comment type="similarity">
    <text evidence="1">Belongs to the sigma-70 factor family. ECF subfamily.</text>
</comment>
<dbReference type="Gene3D" id="1.10.1740.10">
    <property type="match status" value="1"/>
</dbReference>
<keyword evidence="3" id="KW-0731">Sigma factor</keyword>
<evidence type="ECO:0000256" key="1">
    <source>
        <dbReference type="ARBA" id="ARBA00010641"/>
    </source>
</evidence>
<keyword evidence="4" id="KW-0804">Transcription</keyword>
<keyword evidence="8" id="KW-1185">Reference proteome</keyword>
<dbReference type="Pfam" id="PF04542">
    <property type="entry name" value="Sigma70_r2"/>
    <property type="match status" value="1"/>
</dbReference>
<keyword evidence="2" id="KW-0805">Transcription regulation</keyword>
<dbReference type="InterPro" id="IPR013249">
    <property type="entry name" value="RNA_pol_sigma70_r4_t2"/>
</dbReference>
<evidence type="ECO:0000259" key="5">
    <source>
        <dbReference type="Pfam" id="PF04542"/>
    </source>
</evidence>
<dbReference type="SUPFAM" id="SSF88659">
    <property type="entry name" value="Sigma3 and sigma4 domains of RNA polymerase sigma factors"/>
    <property type="match status" value="1"/>
</dbReference>
<dbReference type="GO" id="GO:0016987">
    <property type="term" value="F:sigma factor activity"/>
    <property type="evidence" value="ECO:0007669"/>
    <property type="project" value="UniProtKB-KW"/>
</dbReference>
<dbReference type="GO" id="GO:0006352">
    <property type="term" value="P:DNA-templated transcription initiation"/>
    <property type="evidence" value="ECO:0007669"/>
    <property type="project" value="InterPro"/>
</dbReference>
<evidence type="ECO:0000259" key="6">
    <source>
        <dbReference type="Pfam" id="PF08281"/>
    </source>
</evidence>
<accession>A0A3E1Y5A3</accession>
<comment type="caution">
    <text evidence="7">The sequence shown here is derived from an EMBL/GenBank/DDBJ whole genome shotgun (WGS) entry which is preliminary data.</text>
</comment>
<dbReference type="InterPro" id="IPR039425">
    <property type="entry name" value="RNA_pol_sigma-70-like"/>
</dbReference>
<dbReference type="NCBIfam" id="TIGR02985">
    <property type="entry name" value="Sig70_bacteroi1"/>
    <property type="match status" value="1"/>
</dbReference>
<dbReference type="AlphaFoldDB" id="A0A3E1Y5A3"/>
<evidence type="ECO:0000313" key="7">
    <source>
        <dbReference type="EMBL" id="RFS19935.1"/>
    </source>
</evidence>
<feature type="domain" description="RNA polymerase sigma factor 70 region 4 type 2" evidence="6">
    <location>
        <begin position="130"/>
        <end position="181"/>
    </location>
</feature>
<protein>
    <submittedName>
        <fullName evidence="7">RNA polymerase sigma-70 factor</fullName>
    </submittedName>
</protein>
<sequence length="200" mass="23363">MGFANLSRKPTYNEYQLLRGLTAGDTLHYSYIFKEYYNVLCHYAETIIGEPGHAEDIVQDVFERLWQKPYAFEDLRHLKDFLYKATRNAALNFLKGAQHSKERQAKFLHEQEASGTEEDLEIIRMEVFRVIYREINNLPEQCGKIVRMSYIDGLKNEQIAEALSISLQTVKNQKTRGMKLLRMRVSPAVITLFLLFSHHS</sequence>
<dbReference type="NCBIfam" id="TIGR02937">
    <property type="entry name" value="sigma70-ECF"/>
    <property type="match status" value="1"/>
</dbReference>
<evidence type="ECO:0000256" key="4">
    <source>
        <dbReference type="ARBA" id="ARBA00023163"/>
    </source>
</evidence>
<proteinExistence type="inferred from homology"/>
<dbReference type="EMBL" id="QPMM01000011">
    <property type="protein sequence ID" value="RFS19935.1"/>
    <property type="molecule type" value="Genomic_DNA"/>
</dbReference>
<evidence type="ECO:0000313" key="8">
    <source>
        <dbReference type="Proteomes" id="UP000260644"/>
    </source>
</evidence>
<reference evidence="7 8" key="1">
    <citation type="submission" date="2018-07" db="EMBL/GenBank/DDBJ databases">
        <title>Chitinophaga K2CV101002-2 sp. nov., isolated from a monsoon evergreen broad-leaved forest soil.</title>
        <authorList>
            <person name="Lv Y."/>
        </authorList>
    </citation>
    <scope>NUCLEOTIDE SEQUENCE [LARGE SCALE GENOMIC DNA]</scope>
    <source>
        <strain evidence="7 8">GDMCC 1.1288</strain>
    </source>
</reference>
<dbReference type="PANTHER" id="PTHR43133:SF46">
    <property type="entry name" value="RNA POLYMERASE SIGMA-70 FACTOR ECF SUBFAMILY"/>
    <property type="match status" value="1"/>
</dbReference>
<evidence type="ECO:0000256" key="3">
    <source>
        <dbReference type="ARBA" id="ARBA00023082"/>
    </source>
</evidence>
<evidence type="ECO:0000256" key="2">
    <source>
        <dbReference type="ARBA" id="ARBA00023015"/>
    </source>
</evidence>
<dbReference type="InterPro" id="IPR013324">
    <property type="entry name" value="RNA_pol_sigma_r3/r4-like"/>
</dbReference>
<dbReference type="InterPro" id="IPR014284">
    <property type="entry name" value="RNA_pol_sigma-70_dom"/>
</dbReference>
<dbReference type="InterPro" id="IPR013325">
    <property type="entry name" value="RNA_pol_sigma_r2"/>
</dbReference>
<dbReference type="SUPFAM" id="SSF88946">
    <property type="entry name" value="Sigma2 domain of RNA polymerase sigma factors"/>
    <property type="match status" value="1"/>
</dbReference>
<dbReference type="Proteomes" id="UP000260644">
    <property type="component" value="Unassembled WGS sequence"/>
</dbReference>
<dbReference type="PANTHER" id="PTHR43133">
    <property type="entry name" value="RNA POLYMERASE ECF-TYPE SIGMA FACTO"/>
    <property type="match status" value="1"/>
</dbReference>
<dbReference type="InterPro" id="IPR036388">
    <property type="entry name" value="WH-like_DNA-bd_sf"/>
</dbReference>
<dbReference type="InterPro" id="IPR014327">
    <property type="entry name" value="RNA_pol_sigma70_bacteroid"/>
</dbReference>
<name>A0A3E1Y5A3_9BACT</name>
<dbReference type="InterPro" id="IPR007627">
    <property type="entry name" value="RNA_pol_sigma70_r2"/>
</dbReference>
<gene>
    <name evidence="7" type="ORF">DVR12_19590</name>
</gene>
<dbReference type="Pfam" id="PF08281">
    <property type="entry name" value="Sigma70_r4_2"/>
    <property type="match status" value="1"/>
</dbReference>
<organism evidence="7 8">
    <name type="scientific">Chitinophaga silvatica</name>
    <dbReference type="NCBI Taxonomy" id="2282649"/>
    <lineage>
        <taxon>Bacteria</taxon>
        <taxon>Pseudomonadati</taxon>
        <taxon>Bacteroidota</taxon>
        <taxon>Chitinophagia</taxon>
        <taxon>Chitinophagales</taxon>
        <taxon>Chitinophagaceae</taxon>
        <taxon>Chitinophaga</taxon>
    </lineage>
</organism>
<dbReference type="Gene3D" id="1.10.10.10">
    <property type="entry name" value="Winged helix-like DNA-binding domain superfamily/Winged helix DNA-binding domain"/>
    <property type="match status" value="1"/>
</dbReference>
<feature type="domain" description="RNA polymerase sigma-70 region 2" evidence="5">
    <location>
        <begin position="33"/>
        <end position="98"/>
    </location>
</feature>
<dbReference type="GO" id="GO:0003677">
    <property type="term" value="F:DNA binding"/>
    <property type="evidence" value="ECO:0007669"/>
    <property type="project" value="InterPro"/>
</dbReference>